<accession>A0A396J2N8</accession>
<gene>
    <name evidence="1" type="ORF">MtrunA17_Chr2g0285921</name>
</gene>
<dbReference type="EMBL" id="PSQE01000002">
    <property type="protein sequence ID" value="RHN72276.1"/>
    <property type="molecule type" value="Genomic_DNA"/>
</dbReference>
<organism evidence="1">
    <name type="scientific">Medicago truncatula</name>
    <name type="common">Barrel medic</name>
    <name type="synonym">Medicago tribuloides</name>
    <dbReference type="NCBI Taxonomy" id="3880"/>
    <lineage>
        <taxon>Eukaryota</taxon>
        <taxon>Viridiplantae</taxon>
        <taxon>Streptophyta</taxon>
        <taxon>Embryophyta</taxon>
        <taxon>Tracheophyta</taxon>
        <taxon>Spermatophyta</taxon>
        <taxon>Magnoliopsida</taxon>
        <taxon>eudicotyledons</taxon>
        <taxon>Gunneridae</taxon>
        <taxon>Pentapetalae</taxon>
        <taxon>rosids</taxon>
        <taxon>fabids</taxon>
        <taxon>Fabales</taxon>
        <taxon>Fabaceae</taxon>
        <taxon>Papilionoideae</taxon>
        <taxon>50 kb inversion clade</taxon>
        <taxon>NPAAA clade</taxon>
        <taxon>Hologalegina</taxon>
        <taxon>IRL clade</taxon>
        <taxon>Trifolieae</taxon>
        <taxon>Medicago</taxon>
    </lineage>
</organism>
<name>A0A396J2N8_MEDTR</name>
<proteinExistence type="predicted"/>
<reference evidence="1" key="1">
    <citation type="journal article" date="2018" name="Nat. Plants">
        <title>Whole-genome landscape of Medicago truncatula symbiotic genes.</title>
        <authorList>
            <person name="Pecrix Y."/>
            <person name="Gamas P."/>
            <person name="Carrere S."/>
        </authorList>
    </citation>
    <scope>NUCLEOTIDE SEQUENCE</scope>
    <source>
        <tissue evidence="1">Leaves</tissue>
    </source>
</reference>
<dbReference type="Gramene" id="rna7970">
    <property type="protein sequence ID" value="RHN72276.1"/>
    <property type="gene ID" value="gene7970"/>
</dbReference>
<dbReference type="Proteomes" id="UP000265566">
    <property type="component" value="Chromosome 2"/>
</dbReference>
<comment type="caution">
    <text evidence="1">The sequence shown here is derived from an EMBL/GenBank/DDBJ whole genome shotgun (WGS) entry which is preliminary data.</text>
</comment>
<evidence type="ECO:0000313" key="1">
    <source>
        <dbReference type="EMBL" id="RHN72276.1"/>
    </source>
</evidence>
<sequence>MTTATAAVWRRKVWAMERREERVGCCVGRESARFAEEERELCWFSF</sequence>
<protein>
    <submittedName>
        <fullName evidence="1">Uncharacterized protein</fullName>
    </submittedName>
</protein>
<dbReference type="AlphaFoldDB" id="A0A396J2N8"/>